<dbReference type="PANTHER" id="PTHR33991">
    <property type="entry name" value="DNA REPAIR PROTEIN RECO"/>
    <property type="match status" value="1"/>
</dbReference>
<dbReference type="Gene3D" id="1.20.1440.120">
    <property type="entry name" value="Recombination protein O, C-terminal domain"/>
    <property type="match status" value="1"/>
</dbReference>
<reference evidence="9" key="1">
    <citation type="submission" date="2017-03" db="EMBL/GenBank/DDBJ databases">
        <authorList>
            <consortium name="AG Boll"/>
        </authorList>
    </citation>
    <scope>NUCLEOTIDE SEQUENCE [LARGE SCALE GENOMIC DNA]</scope>
    <source>
        <strain evidence="9">Chol</strain>
    </source>
</reference>
<dbReference type="PANTHER" id="PTHR33991:SF1">
    <property type="entry name" value="DNA REPAIR PROTEIN RECO"/>
    <property type="match status" value="1"/>
</dbReference>
<evidence type="ECO:0000256" key="5">
    <source>
        <dbReference type="ARBA" id="ARBA00023204"/>
    </source>
</evidence>
<dbReference type="InterPro" id="IPR042242">
    <property type="entry name" value="RecO_C"/>
</dbReference>
<dbReference type="AlphaFoldDB" id="A0A7Z7MV43"/>
<keyword evidence="10" id="KW-1185">Reference proteome</keyword>
<sequence length="256" mass="28848">MSGNKQRIDGQPAYILHSYPYSETSLILDVFTRDHGRLPLLARGARRPRSALRGVLQAFQPLELGWFGSGEVRTLAKGEWQGGMPLLGGTALMLGYYLNELLLRLLPRDDAHPLLFDAYVAALQRLSGMRAGDEAVTALLRRFEKNLLGELGYGLTLERDAESGRPIEAERWYHYRLERGPVELGAMEENMGLAGTTSSQRMQAIRGKTLLDLARDDYTDTRTLSESKLLMRLLINHHLAGQPLQSRRVFMELQEL</sequence>
<dbReference type="Gene3D" id="2.40.50.140">
    <property type="entry name" value="Nucleic acid-binding proteins"/>
    <property type="match status" value="1"/>
</dbReference>
<evidence type="ECO:0000259" key="8">
    <source>
        <dbReference type="Pfam" id="PF11967"/>
    </source>
</evidence>
<dbReference type="HAMAP" id="MF_00201">
    <property type="entry name" value="RecO"/>
    <property type="match status" value="1"/>
</dbReference>
<dbReference type="Pfam" id="PF02565">
    <property type="entry name" value="RecO_C"/>
    <property type="match status" value="1"/>
</dbReference>
<accession>A0A7Z7MV43</accession>
<keyword evidence="5 7" id="KW-0234">DNA repair</keyword>
<comment type="function">
    <text evidence="7">Involved in DNA repair and RecF pathway recombination.</text>
</comment>
<dbReference type="GO" id="GO:0006302">
    <property type="term" value="P:double-strand break repair"/>
    <property type="evidence" value="ECO:0007669"/>
    <property type="project" value="TreeGrafter"/>
</dbReference>
<keyword evidence="4 7" id="KW-0233">DNA recombination</keyword>
<evidence type="ECO:0000256" key="6">
    <source>
        <dbReference type="ARBA" id="ARBA00033409"/>
    </source>
</evidence>
<evidence type="ECO:0000256" key="7">
    <source>
        <dbReference type="HAMAP-Rule" id="MF_00201"/>
    </source>
</evidence>
<protein>
    <recommendedName>
        <fullName evidence="2 7">DNA repair protein RecO</fullName>
    </recommendedName>
    <alternativeName>
        <fullName evidence="6 7">Recombination protein O</fullName>
    </alternativeName>
</protein>
<dbReference type="InterPro" id="IPR037278">
    <property type="entry name" value="ARFGAP/RecO"/>
</dbReference>
<evidence type="ECO:0000313" key="10">
    <source>
        <dbReference type="Proteomes" id="UP000242886"/>
    </source>
</evidence>
<dbReference type="SUPFAM" id="SSF57863">
    <property type="entry name" value="ArfGap/RecO-like zinc finger"/>
    <property type="match status" value="1"/>
</dbReference>
<evidence type="ECO:0000256" key="2">
    <source>
        <dbReference type="ARBA" id="ARBA00021310"/>
    </source>
</evidence>
<dbReference type="InterPro" id="IPR003717">
    <property type="entry name" value="RecO"/>
</dbReference>
<dbReference type="GO" id="GO:0043590">
    <property type="term" value="C:bacterial nucleoid"/>
    <property type="evidence" value="ECO:0007669"/>
    <property type="project" value="TreeGrafter"/>
</dbReference>
<dbReference type="Proteomes" id="UP000242886">
    <property type="component" value="Chromosome SDENCHOL"/>
</dbReference>
<keyword evidence="3 7" id="KW-0227">DNA damage</keyword>
<dbReference type="NCBIfam" id="TIGR00613">
    <property type="entry name" value="reco"/>
    <property type="match status" value="1"/>
</dbReference>
<evidence type="ECO:0000256" key="4">
    <source>
        <dbReference type="ARBA" id="ARBA00023172"/>
    </source>
</evidence>
<gene>
    <name evidence="7 9" type="primary">recO</name>
    <name evidence="9" type="ORF">SDENCHOL_20055</name>
</gene>
<comment type="similarity">
    <text evidence="1 7">Belongs to the RecO family.</text>
</comment>
<evidence type="ECO:0000256" key="1">
    <source>
        <dbReference type="ARBA" id="ARBA00007452"/>
    </source>
</evidence>
<dbReference type="RefSeq" id="WP_154716601.1">
    <property type="nucleotide sequence ID" value="NZ_LT837803.1"/>
</dbReference>
<evidence type="ECO:0000256" key="3">
    <source>
        <dbReference type="ARBA" id="ARBA00022763"/>
    </source>
</evidence>
<name>A0A7Z7MV43_9PROT</name>
<proteinExistence type="inferred from homology"/>
<dbReference type="EMBL" id="LT837803">
    <property type="protein sequence ID" value="SMB26107.1"/>
    <property type="molecule type" value="Genomic_DNA"/>
</dbReference>
<dbReference type="InterPro" id="IPR012340">
    <property type="entry name" value="NA-bd_OB-fold"/>
</dbReference>
<dbReference type="InterPro" id="IPR022572">
    <property type="entry name" value="DNA_rep/recomb_RecO_N"/>
</dbReference>
<dbReference type="Pfam" id="PF11967">
    <property type="entry name" value="RecO_N"/>
    <property type="match status" value="1"/>
</dbReference>
<dbReference type="SUPFAM" id="SSF50249">
    <property type="entry name" value="Nucleic acid-binding proteins"/>
    <property type="match status" value="1"/>
</dbReference>
<dbReference type="GO" id="GO:0006310">
    <property type="term" value="P:DNA recombination"/>
    <property type="evidence" value="ECO:0007669"/>
    <property type="project" value="UniProtKB-UniRule"/>
</dbReference>
<feature type="domain" description="DNA replication/recombination mediator RecO N-terminal" evidence="8">
    <location>
        <begin position="11"/>
        <end position="80"/>
    </location>
</feature>
<organism evidence="9 10">
    <name type="scientific">Sterolibacterium denitrificans</name>
    <dbReference type="NCBI Taxonomy" id="157592"/>
    <lineage>
        <taxon>Bacteria</taxon>
        <taxon>Pseudomonadati</taxon>
        <taxon>Pseudomonadota</taxon>
        <taxon>Betaproteobacteria</taxon>
        <taxon>Nitrosomonadales</taxon>
        <taxon>Sterolibacteriaceae</taxon>
        <taxon>Sterolibacterium</taxon>
    </lineage>
</organism>
<evidence type="ECO:0000313" key="9">
    <source>
        <dbReference type="EMBL" id="SMB26107.1"/>
    </source>
</evidence>